<dbReference type="InterPro" id="IPR004179">
    <property type="entry name" value="Sec63-dom"/>
</dbReference>
<dbReference type="InterPro" id="IPR014001">
    <property type="entry name" value="Helicase_ATP-bd"/>
</dbReference>
<sequence>MFKFGVFNAMQSKCFESHCAAPTGSGKTVVFELTIIRQLMEGNCDAKCVYMAPTKALCSERFRDWTAKFQGVGITCCELTGDTYETGRAAWNKAKNSMIIITTPEKWDSLTRNWSDNSIILAQMKLFLVDEVHILNENRGSTLEVCLARMRLRGSSVRFVLVSATVPNVEDIAAWIGDASTGGTTGSATVLKFGEEFRPCPITRLVHGFVRKPNNNDFQFNATLDFKIFSILQEKIQDKPALIFCATRKGVFSTAEQIAKEYKALLDSNSAVPWPAPKHVDVHFFDKALYELALCGIGVHHAGIHVSDRRTIEELFIRKQLRVVVATSTLAVGVNFPAHTVVIKGTKQWTDKGWAEYSDLDVMQMMGRAGRPQFDKEGLAIIMTESSHVARYNALASGRTLLESSLHLNLTEHINSEIRLGTISSTDSAKEWLHSSFLFQRIRKNPRHYSMGKDEKQSWEARLDDLVDDSIKKLEDAELINVNEGGRDISATEYGEIMSRYYIRFPTMCLILNLPARAGLREMLEMISNATEFQDVRIRSGERTMLEGLKGESNIRFPPQRIMKPSDKVFLMIQAVLGGVNLNSPDYKAPDAQAPHLEATSMFKHAPKLAKAIADVGTIKNNGHYIKYGMDLMRSLNARTWEDRIGVLRQIDQIGDKSLLILQNGGIKDIQSLRKATPERLELLLGRHAPFGRDVLKSVKTLPDYSLSVEETSIDPSKDNRPVCARLHISISVVCEIGRKKKGKSLHLGATSILTWTSDLEVVDFRRIPTKVLVEESKDYHVEAMLTKPSQSVMISISGVSGPFMTTTHQCDLIWARRTTLQDSR</sequence>
<dbReference type="GeneID" id="63690927"/>
<evidence type="ECO:0000256" key="9">
    <source>
        <dbReference type="ARBA" id="ARBA00034808"/>
    </source>
</evidence>
<dbReference type="PANTHER" id="PTHR47835">
    <property type="entry name" value="HFM1, ATP DEPENDENT DNA HELICASE HOMOLOG"/>
    <property type="match status" value="1"/>
</dbReference>
<dbReference type="InterPro" id="IPR057842">
    <property type="entry name" value="WH_MER3"/>
</dbReference>
<evidence type="ECO:0000313" key="14">
    <source>
        <dbReference type="Proteomes" id="UP000030653"/>
    </source>
</evidence>
<evidence type="ECO:0000256" key="7">
    <source>
        <dbReference type="ARBA" id="ARBA00023254"/>
    </source>
</evidence>
<evidence type="ECO:0000259" key="12">
    <source>
        <dbReference type="PROSITE" id="PS51194"/>
    </source>
</evidence>
<dbReference type="Proteomes" id="UP000030653">
    <property type="component" value="Unassembled WGS sequence"/>
</dbReference>
<name>M5FT17_DACPD</name>
<evidence type="ECO:0000256" key="10">
    <source>
        <dbReference type="ARBA" id="ARBA00048988"/>
    </source>
</evidence>
<dbReference type="SMART" id="SM00487">
    <property type="entry name" value="DEXDc"/>
    <property type="match status" value="1"/>
</dbReference>
<gene>
    <name evidence="13" type="ORF">DACRYDRAFT_68189</name>
</gene>
<evidence type="ECO:0000256" key="5">
    <source>
        <dbReference type="ARBA" id="ARBA00022840"/>
    </source>
</evidence>
<dbReference type="PROSITE" id="PS51194">
    <property type="entry name" value="HELICASE_CTER"/>
    <property type="match status" value="1"/>
</dbReference>
<comment type="catalytic activity">
    <reaction evidence="10">
        <text>ATP + H2O = ADP + phosphate + H(+)</text>
        <dbReference type="Rhea" id="RHEA:13065"/>
        <dbReference type="ChEBI" id="CHEBI:15377"/>
        <dbReference type="ChEBI" id="CHEBI:15378"/>
        <dbReference type="ChEBI" id="CHEBI:30616"/>
        <dbReference type="ChEBI" id="CHEBI:43474"/>
        <dbReference type="ChEBI" id="CHEBI:456216"/>
        <dbReference type="EC" id="5.6.2.4"/>
    </reaction>
</comment>
<keyword evidence="7" id="KW-0469">Meiosis</keyword>
<feature type="domain" description="Helicase ATP-binding" evidence="11">
    <location>
        <begin position="20"/>
        <end position="184"/>
    </location>
</feature>
<dbReference type="Pfam" id="PF23445">
    <property type="entry name" value="WHD_SNRNP200"/>
    <property type="match status" value="1"/>
</dbReference>
<evidence type="ECO:0000313" key="13">
    <source>
        <dbReference type="EMBL" id="EJU00681.1"/>
    </source>
</evidence>
<keyword evidence="14" id="KW-1185">Reference proteome</keyword>
<protein>
    <recommendedName>
        <fullName evidence="9">DNA 3'-5' helicase</fullName>
        <ecNumber evidence="9">5.6.2.4</ecNumber>
    </recommendedName>
</protein>
<dbReference type="SUPFAM" id="SSF52540">
    <property type="entry name" value="P-loop containing nucleoside triphosphate hydrolases"/>
    <property type="match status" value="2"/>
</dbReference>
<dbReference type="SMART" id="SM00490">
    <property type="entry name" value="HELICc"/>
    <property type="match status" value="1"/>
</dbReference>
<dbReference type="RefSeq" id="XP_040627578.1">
    <property type="nucleotide sequence ID" value="XM_040775865.1"/>
</dbReference>
<dbReference type="InterPro" id="IPR036388">
    <property type="entry name" value="WH-like_DNA-bd_sf"/>
</dbReference>
<reference evidence="13 14" key="1">
    <citation type="journal article" date="2012" name="Science">
        <title>The Paleozoic origin of enzymatic lignin decomposition reconstructed from 31 fungal genomes.</title>
        <authorList>
            <person name="Floudas D."/>
            <person name="Binder M."/>
            <person name="Riley R."/>
            <person name="Barry K."/>
            <person name="Blanchette R.A."/>
            <person name="Henrissat B."/>
            <person name="Martinez A.T."/>
            <person name="Otillar R."/>
            <person name="Spatafora J.W."/>
            <person name="Yadav J.S."/>
            <person name="Aerts A."/>
            <person name="Benoit I."/>
            <person name="Boyd A."/>
            <person name="Carlson A."/>
            <person name="Copeland A."/>
            <person name="Coutinho P.M."/>
            <person name="de Vries R.P."/>
            <person name="Ferreira P."/>
            <person name="Findley K."/>
            <person name="Foster B."/>
            <person name="Gaskell J."/>
            <person name="Glotzer D."/>
            <person name="Gorecki P."/>
            <person name="Heitman J."/>
            <person name="Hesse C."/>
            <person name="Hori C."/>
            <person name="Igarashi K."/>
            <person name="Jurgens J.A."/>
            <person name="Kallen N."/>
            <person name="Kersten P."/>
            <person name="Kohler A."/>
            <person name="Kuees U."/>
            <person name="Kumar T.K.A."/>
            <person name="Kuo A."/>
            <person name="LaButti K."/>
            <person name="Larrondo L.F."/>
            <person name="Lindquist E."/>
            <person name="Ling A."/>
            <person name="Lombard V."/>
            <person name="Lucas S."/>
            <person name="Lundell T."/>
            <person name="Martin R."/>
            <person name="McLaughlin D.J."/>
            <person name="Morgenstern I."/>
            <person name="Morin E."/>
            <person name="Murat C."/>
            <person name="Nagy L.G."/>
            <person name="Nolan M."/>
            <person name="Ohm R.A."/>
            <person name="Patyshakuliyeva A."/>
            <person name="Rokas A."/>
            <person name="Ruiz-Duenas F.J."/>
            <person name="Sabat G."/>
            <person name="Salamov A."/>
            <person name="Samejima M."/>
            <person name="Schmutz J."/>
            <person name="Slot J.C."/>
            <person name="St John F."/>
            <person name="Stenlid J."/>
            <person name="Sun H."/>
            <person name="Sun S."/>
            <person name="Syed K."/>
            <person name="Tsang A."/>
            <person name="Wiebenga A."/>
            <person name="Young D."/>
            <person name="Pisabarro A."/>
            <person name="Eastwood D.C."/>
            <person name="Martin F."/>
            <person name="Cullen D."/>
            <person name="Grigoriev I.V."/>
            <person name="Hibbett D.S."/>
        </authorList>
    </citation>
    <scope>NUCLEOTIDE SEQUENCE [LARGE SCALE GENOMIC DNA]</scope>
    <source>
        <strain evidence="13 14">DJM-731 SS1</strain>
    </source>
</reference>
<proteinExistence type="inferred from homology"/>
<dbReference type="SUPFAM" id="SSF46785">
    <property type="entry name" value="Winged helix' DNA-binding domain"/>
    <property type="match status" value="1"/>
</dbReference>
<dbReference type="OrthoDB" id="5575at2759"/>
<dbReference type="OMA" id="EEFRPCQ"/>
<dbReference type="InterPro" id="IPR001650">
    <property type="entry name" value="Helicase_C-like"/>
</dbReference>
<dbReference type="InterPro" id="IPR027417">
    <property type="entry name" value="P-loop_NTPase"/>
</dbReference>
<evidence type="ECO:0000256" key="8">
    <source>
        <dbReference type="ARBA" id="ARBA00034617"/>
    </source>
</evidence>
<dbReference type="Pfam" id="PF00271">
    <property type="entry name" value="Helicase_C"/>
    <property type="match status" value="1"/>
</dbReference>
<dbReference type="EMBL" id="JH795866">
    <property type="protein sequence ID" value="EJU00681.1"/>
    <property type="molecule type" value="Genomic_DNA"/>
</dbReference>
<keyword evidence="5" id="KW-0067">ATP-binding</keyword>
<keyword evidence="3 13" id="KW-0378">Hydrolase</keyword>
<dbReference type="PANTHER" id="PTHR47835:SF3">
    <property type="entry name" value="HELICASE FOR MEIOSIS 1"/>
    <property type="match status" value="1"/>
</dbReference>
<evidence type="ECO:0000259" key="11">
    <source>
        <dbReference type="PROSITE" id="PS51192"/>
    </source>
</evidence>
<evidence type="ECO:0000256" key="6">
    <source>
        <dbReference type="ARBA" id="ARBA00023235"/>
    </source>
</evidence>
<dbReference type="GO" id="GO:0003676">
    <property type="term" value="F:nucleic acid binding"/>
    <property type="evidence" value="ECO:0007669"/>
    <property type="project" value="InterPro"/>
</dbReference>
<dbReference type="GO" id="GO:0016787">
    <property type="term" value="F:hydrolase activity"/>
    <property type="evidence" value="ECO:0007669"/>
    <property type="project" value="UniProtKB-KW"/>
</dbReference>
<feature type="domain" description="Helicase C-terminal" evidence="12">
    <location>
        <begin position="223"/>
        <end position="418"/>
    </location>
</feature>
<dbReference type="Gene3D" id="3.40.50.300">
    <property type="entry name" value="P-loop containing nucleotide triphosphate hydrolases"/>
    <property type="match status" value="2"/>
</dbReference>
<organism evidence="13 14">
    <name type="scientific">Dacryopinax primogenitus (strain DJM 731)</name>
    <name type="common">Brown rot fungus</name>
    <dbReference type="NCBI Taxonomy" id="1858805"/>
    <lineage>
        <taxon>Eukaryota</taxon>
        <taxon>Fungi</taxon>
        <taxon>Dikarya</taxon>
        <taxon>Basidiomycota</taxon>
        <taxon>Agaricomycotina</taxon>
        <taxon>Dacrymycetes</taxon>
        <taxon>Dacrymycetales</taxon>
        <taxon>Dacrymycetaceae</taxon>
        <taxon>Dacryopinax</taxon>
    </lineage>
</organism>
<dbReference type="GO" id="GO:0005524">
    <property type="term" value="F:ATP binding"/>
    <property type="evidence" value="ECO:0007669"/>
    <property type="project" value="UniProtKB-KW"/>
</dbReference>
<dbReference type="Gene3D" id="1.10.3380.10">
    <property type="entry name" value="Sec63 N-terminal domain-like domain"/>
    <property type="match status" value="1"/>
</dbReference>
<dbReference type="PROSITE" id="PS51192">
    <property type="entry name" value="HELICASE_ATP_BIND_1"/>
    <property type="match status" value="1"/>
</dbReference>
<comment type="catalytic activity">
    <reaction evidence="8">
        <text>Couples ATP hydrolysis with the unwinding of duplex DNA by translocating in the 3'-5' direction.</text>
        <dbReference type="EC" id="5.6.2.4"/>
    </reaction>
</comment>
<keyword evidence="4" id="KW-0347">Helicase</keyword>
<dbReference type="GO" id="GO:0051321">
    <property type="term" value="P:meiotic cell cycle"/>
    <property type="evidence" value="ECO:0007669"/>
    <property type="project" value="UniProtKB-KW"/>
</dbReference>
<accession>M5FT17</accession>
<dbReference type="InterPro" id="IPR011545">
    <property type="entry name" value="DEAD/DEAH_box_helicase_dom"/>
</dbReference>
<dbReference type="SMART" id="SM00973">
    <property type="entry name" value="Sec63"/>
    <property type="match status" value="1"/>
</dbReference>
<dbReference type="STRING" id="1858805.M5FT17"/>
<dbReference type="Pfam" id="PF00270">
    <property type="entry name" value="DEAD"/>
    <property type="match status" value="1"/>
</dbReference>
<dbReference type="GO" id="GO:0043138">
    <property type="term" value="F:3'-5' DNA helicase activity"/>
    <property type="evidence" value="ECO:0007669"/>
    <property type="project" value="UniProtKB-EC"/>
</dbReference>
<keyword evidence="6" id="KW-0413">Isomerase</keyword>
<evidence type="ECO:0000256" key="1">
    <source>
        <dbReference type="ARBA" id="ARBA00010140"/>
    </source>
</evidence>
<evidence type="ECO:0000256" key="3">
    <source>
        <dbReference type="ARBA" id="ARBA00022801"/>
    </source>
</evidence>
<keyword evidence="2" id="KW-0547">Nucleotide-binding</keyword>
<dbReference type="FunFam" id="1.10.10.10:FF:000012">
    <property type="entry name" value="U5 small nuclear ribonucleoprotein helicase"/>
    <property type="match status" value="1"/>
</dbReference>
<dbReference type="SUPFAM" id="SSF158702">
    <property type="entry name" value="Sec63 N-terminal domain-like"/>
    <property type="match status" value="1"/>
</dbReference>
<dbReference type="HOGENOM" id="CLU_000335_0_1_1"/>
<dbReference type="EC" id="5.6.2.4" evidence="9"/>
<dbReference type="Pfam" id="PF02889">
    <property type="entry name" value="Sec63"/>
    <property type="match status" value="1"/>
</dbReference>
<dbReference type="Gene3D" id="1.10.10.10">
    <property type="entry name" value="Winged helix-like DNA-binding domain superfamily/Winged helix DNA-binding domain"/>
    <property type="match status" value="1"/>
</dbReference>
<dbReference type="InterPro" id="IPR052247">
    <property type="entry name" value="Meiotic_Crossover_Helicase"/>
</dbReference>
<evidence type="ECO:0000256" key="4">
    <source>
        <dbReference type="ARBA" id="ARBA00022806"/>
    </source>
</evidence>
<dbReference type="InterPro" id="IPR036390">
    <property type="entry name" value="WH_DNA-bd_sf"/>
</dbReference>
<dbReference type="CDD" id="cd18795">
    <property type="entry name" value="SF2_C_Ski2"/>
    <property type="match status" value="1"/>
</dbReference>
<comment type="similarity">
    <text evidence="1">Belongs to the helicase family. SKI2 subfamily.</text>
</comment>
<dbReference type="AlphaFoldDB" id="M5FT17"/>
<evidence type="ECO:0000256" key="2">
    <source>
        <dbReference type="ARBA" id="ARBA00022741"/>
    </source>
</evidence>